<evidence type="ECO:0000259" key="2">
    <source>
        <dbReference type="Pfam" id="PF14358"/>
    </source>
</evidence>
<feature type="transmembrane region" description="Helical" evidence="1">
    <location>
        <begin position="72"/>
        <end position="93"/>
    </location>
</feature>
<dbReference type="Pfam" id="PF14358">
    <property type="entry name" value="DUF4405"/>
    <property type="match status" value="1"/>
</dbReference>
<reference evidence="3 4" key="1">
    <citation type="submission" date="2014-12" db="EMBL/GenBank/DDBJ databases">
        <authorList>
            <person name="Kuzmanovic N."/>
            <person name="Pulawska J."/>
            <person name="Obradovic A."/>
        </authorList>
    </citation>
    <scope>NUCLEOTIDE SEQUENCE [LARGE SCALE GENOMIC DNA]</scope>
    <source>
        <strain evidence="3 4">KFB 330</strain>
    </source>
</reference>
<evidence type="ECO:0000313" key="3">
    <source>
        <dbReference type="EMBL" id="KJF70194.1"/>
    </source>
</evidence>
<dbReference type="RefSeq" id="WP_045024528.1">
    <property type="nucleotide sequence ID" value="NZ_CP166105.1"/>
</dbReference>
<feature type="domain" description="Flavinylation-associated cytochrome" evidence="2">
    <location>
        <begin position="73"/>
        <end position="130"/>
    </location>
</feature>
<sequence>MKPLFLFRLILDLLAVSLMLAAFAYNWFGNAAHEIIGTLMFVLLISHNVFNRRWYGVVAKGWREPRSIFSKSITLCLLVMMVGLLITSVIISQTVFDFLSLRSTFTVRQVHALIAYLILLIVALHVGLQWSMIMQVIAQVVRVNTNTRILSLALRSLALLIAIYGVHSLFVIEIGPKLRMETTFGFWDFEAAAFEFILRHAAVIAFCAMIAHYGLKLLNRYKRDRRVPGITE</sequence>
<feature type="transmembrane region" description="Helical" evidence="1">
    <location>
        <begin position="31"/>
        <end position="51"/>
    </location>
</feature>
<dbReference type="InterPro" id="IPR025517">
    <property type="entry name" value="DUF4405"/>
</dbReference>
<feature type="transmembrane region" description="Helical" evidence="1">
    <location>
        <begin position="113"/>
        <end position="137"/>
    </location>
</feature>
<keyword evidence="1" id="KW-0812">Transmembrane</keyword>
<feature type="transmembrane region" description="Helical" evidence="1">
    <location>
        <begin position="149"/>
        <end position="172"/>
    </location>
</feature>
<evidence type="ECO:0000313" key="4">
    <source>
        <dbReference type="Proteomes" id="UP000032564"/>
    </source>
</evidence>
<proteinExistence type="predicted"/>
<protein>
    <recommendedName>
        <fullName evidence="2">Flavinylation-associated cytochrome domain-containing protein</fullName>
    </recommendedName>
</protein>
<keyword evidence="1" id="KW-1133">Transmembrane helix</keyword>
<keyword evidence="4" id="KW-1185">Reference proteome</keyword>
<feature type="transmembrane region" description="Helical" evidence="1">
    <location>
        <begin position="192"/>
        <end position="215"/>
    </location>
</feature>
<keyword evidence="1" id="KW-0472">Membrane</keyword>
<organism evidence="3 4">
    <name type="scientific">Agrobacterium arsenijevicii</name>
    <dbReference type="NCBI Taxonomy" id="1585697"/>
    <lineage>
        <taxon>Bacteria</taxon>
        <taxon>Pseudomonadati</taxon>
        <taxon>Pseudomonadota</taxon>
        <taxon>Alphaproteobacteria</taxon>
        <taxon>Hyphomicrobiales</taxon>
        <taxon>Rhizobiaceae</taxon>
        <taxon>Rhizobium/Agrobacterium group</taxon>
        <taxon>Agrobacterium</taxon>
    </lineage>
</organism>
<gene>
    <name evidence="3" type="ORF">RP75_27740</name>
</gene>
<evidence type="ECO:0000256" key="1">
    <source>
        <dbReference type="SAM" id="Phobius"/>
    </source>
</evidence>
<name>A0ABR5CZR8_9HYPH</name>
<dbReference type="Proteomes" id="UP000032564">
    <property type="component" value="Unassembled WGS sequence"/>
</dbReference>
<feature type="transmembrane region" description="Helical" evidence="1">
    <location>
        <begin position="5"/>
        <end position="25"/>
    </location>
</feature>
<comment type="caution">
    <text evidence="3">The sequence shown here is derived from an EMBL/GenBank/DDBJ whole genome shotgun (WGS) entry which is preliminary data.</text>
</comment>
<dbReference type="EMBL" id="JWIT01000043">
    <property type="protein sequence ID" value="KJF70194.1"/>
    <property type="molecule type" value="Genomic_DNA"/>
</dbReference>
<accession>A0ABR5CZR8</accession>